<evidence type="ECO:0000256" key="7">
    <source>
        <dbReference type="SAM" id="MobiDB-lite"/>
    </source>
</evidence>
<dbReference type="GO" id="GO:0000978">
    <property type="term" value="F:RNA polymerase II cis-regulatory region sequence-specific DNA binding"/>
    <property type="evidence" value="ECO:0007669"/>
    <property type="project" value="TreeGrafter"/>
</dbReference>
<feature type="region of interest" description="Disordered" evidence="7">
    <location>
        <begin position="691"/>
        <end position="713"/>
    </location>
</feature>
<proteinExistence type="inferred from homology"/>
<evidence type="ECO:0000313" key="10">
    <source>
        <dbReference type="Proteomes" id="UP001151518"/>
    </source>
</evidence>
<evidence type="ECO:0000256" key="2">
    <source>
        <dbReference type="ARBA" id="ARBA00008421"/>
    </source>
</evidence>
<dbReference type="Proteomes" id="UP001151518">
    <property type="component" value="Unassembled WGS sequence"/>
</dbReference>
<comment type="subcellular location">
    <subcellularLocation>
        <location evidence="1">Nucleus</location>
    </subcellularLocation>
</comment>
<dbReference type="OrthoDB" id="10006572at2759"/>
<comment type="caution">
    <text evidence="9">The sequence shown here is derived from an EMBL/GenBank/DDBJ whole genome shotgun (WGS) entry which is preliminary data.</text>
</comment>
<dbReference type="SMART" id="SM00426">
    <property type="entry name" value="TEA"/>
    <property type="match status" value="1"/>
</dbReference>
<reference evidence="9" key="1">
    <citation type="submission" date="2022-07" db="EMBL/GenBank/DDBJ databases">
        <title>Phylogenomic reconstructions and comparative analyses of Kickxellomycotina fungi.</title>
        <authorList>
            <person name="Reynolds N.K."/>
            <person name="Stajich J.E."/>
            <person name="Barry K."/>
            <person name="Grigoriev I.V."/>
            <person name="Crous P."/>
            <person name="Smith M.E."/>
        </authorList>
    </citation>
    <scope>NUCLEOTIDE SEQUENCE</scope>
    <source>
        <strain evidence="9">NRRL 3115</strain>
    </source>
</reference>
<keyword evidence="4" id="KW-0804">Transcription</keyword>
<dbReference type="PROSITE" id="PS51088">
    <property type="entry name" value="TEA_2"/>
    <property type="match status" value="1"/>
</dbReference>
<feature type="region of interest" description="Disordered" evidence="7">
    <location>
        <begin position="171"/>
        <end position="200"/>
    </location>
</feature>
<accession>A0A9W8L124</accession>
<feature type="DNA-binding region" description="TEA" evidence="6">
    <location>
        <begin position="25"/>
        <end position="107"/>
    </location>
</feature>
<evidence type="ECO:0000256" key="1">
    <source>
        <dbReference type="ARBA" id="ARBA00004123"/>
    </source>
</evidence>
<feature type="region of interest" description="Disordered" evidence="7">
    <location>
        <begin position="582"/>
        <end position="617"/>
    </location>
</feature>
<evidence type="ECO:0000256" key="4">
    <source>
        <dbReference type="ARBA" id="ARBA00023163"/>
    </source>
</evidence>
<feature type="compositionally biased region" description="Low complexity" evidence="7">
    <location>
        <begin position="693"/>
        <end position="713"/>
    </location>
</feature>
<dbReference type="InterPro" id="IPR000818">
    <property type="entry name" value="TEA/ATTS_dom"/>
</dbReference>
<name>A0A9W8L124_9FUNG</name>
<dbReference type="PANTHER" id="PTHR11834">
    <property type="entry name" value="TRANSCRIPTIONAL ENHANCER FACTOR TEF RELATED"/>
    <property type="match status" value="1"/>
</dbReference>
<dbReference type="AlphaFoldDB" id="A0A9W8L124"/>
<feature type="compositionally biased region" description="Basic residues" evidence="7">
    <location>
        <begin position="584"/>
        <end position="593"/>
    </location>
</feature>
<dbReference type="EMBL" id="JANBTW010000005">
    <property type="protein sequence ID" value="KAJ2680402.1"/>
    <property type="molecule type" value="Genomic_DNA"/>
</dbReference>
<evidence type="ECO:0000256" key="5">
    <source>
        <dbReference type="ARBA" id="ARBA00023242"/>
    </source>
</evidence>
<dbReference type="InterPro" id="IPR050937">
    <property type="entry name" value="TEC1_TEAD_TF"/>
</dbReference>
<feature type="domain" description="TEA" evidence="8">
    <location>
        <begin position="25"/>
        <end position="107"/>
    </location>
</feature>
<protein>
    <recommendedName>
        <fullName evidence="8">TEA domain-containing protein</fullName>
    </recommendedName>
</protein>
<evidence type="ECO:0000256" key="6">
    <source>
        <dbReference type="PROSITE-ProRule" id="PRU00505"/>
    </source>
</evidence>
<evidence type="ECO:0000256" key="3">
    <source>
        <dbReference type="ARBA" id="ARBA00023015"/>
    </source>
</evidence>
<keyword evidence="3" id="KW-0805">Transcription regulation</keyword>
<evidence type="ECO:0000313" key="9">
    <source>
        <dbReference type="EMBL" id="KAJ2680402.1"/>
    </source>
</evidence>
<dbReference type="GO" id="GO:0005667">
    <property type="term" value="C:transcription regulator complex"/>
    <property type="evidence" value="ECO:0007669"/>
    <property type="project" value="TreeGrafter"/>
</dbReference>
<organism evidence="9 10">
    <name type="scientific">Coemansia spiralis</name>
    <dbReference type="NCBI Taxonomy" id="417178"/>
    <lineage>
        <taxon>Eukaryota</taxon>
        <taxon>Fungi</taxon>
        <taxon>Fungi incertae sedis</taxon>
        <taxon>Zoopagomycota</taxon>
        <taxon>Kickxellomycotina</taxon>
        <taxon>Kickxellomycetes</taxon>
        <taxon>Kickxellales</taxon>
        <taxon>Kickxellaceae</taxon>
        <taxon>Coemansia</taxon>
    </lineage>
</organism>
<gene>
    <name evidence="9" type="ORF">GGI25_000694</name>
</gene>
<evidence type="ECO:0000259" key="8">
    <source>
        <dbReference type="PROSITE" id="PS51088"/>
    </source>
</evidence>
<feature type="compositionally biased region" description="Polar residues" evidence="7">
    <location>
        <begin position="594"/>
        <end position="603"/>
    </location>
</feature>
<keyword evidence="5" id="KW-0539">Nucleus</keyword>
<sequence>MDIEDVCSIIADLDVESYHKASMQKQTADEVWPPEVEDAFLAAVQLFASVGQRKYQIEEKHPDGVSTELVGRNDIISRYIFMDTNKYRARKQVSSHIQVWVHCKKPPSNHDMSMAMFKEIQTVFRTHYSRPTTGFGQLKKKTRRVVSANSIGLTKSDKSIPSSDSLGIYKNMSSSLSGTKDKNSTATRKHSMPASLSTPSKRCRRVVSELHPSSFESFLKQESTKVLVAPPDFSNSSSVKNSHTTEKNNDYSSCTQPIWFEGCHESSLLGLPVGALGDPFATQNPMFLPQTPIAANPPSLASSSSIVANQPAAMCGISSTAPDSTSAIALTMATISTMQSYDELLSSPALQGGETMPYTNTLSGNAFETGIHAGVLPLSSGLALPASIDIISAFSAASGAATGASNDLMYGLGNPTIAAVDISSATAKATATANIPTICDSDALIDALSMYYSASSFENIQSVYLPQYPQDRAYVYGVADNWKQIESNIAGINKELTNVDVAATGSLGEYAHKSYAGPSGALLPEQQLTADMIGLQVPRDGVKAVSANQTTEQHQYVTVPSYALDMRTTDNKTITLDEVCARRSSAKGKRRPSKGTTSGLPNISSMRSSSKDSDMTAVACANGSPSPMPAGIDPRAISLGQYNSVTDSSASDAIPIPAAKVPEGSAVTEWINNLRDIVNSHSIIQSNCEMRNSSLDSSPLTRESSSSNNSNEWRSAFEHYLQGAS</sequence>
<dbReference type="GO" id="GO:0005634">
    <property type="term" value="C:nucleus"/>
    <property type="evidence" value="ECO:0007669"/>
    <property type="project" value="UniProtKB-SubCell"/>
</dbReference>
<dbReference type="Gene3D" id="6.10.20.40">
    <property type="entry name" value="TEA/ATTS domain"/>
    <property type="match status" value="1"/>
</dbReference>
<dbReference type="InterPro" id="IPR038096">
    <property type="entry name" value="TEA/ATTS_sf"/>
</dbReference>
<dbReference type="PANTHER" id="PTHR11834:SF0">
    <property type="entry name" value="PROTEIN SCALLOPED"/>
    <property type="match status" value="1"/>
</dbReference>
<dbReference type="GO" id="GO:0000981">
    <property type="term" value="F:DNA-binding transcription factor activity, RNA polymerase II-specific"/>
    <property type="evidence" value="ECO:0007669"/>
    <property type="project" value="TreeGrafter"/>
</dbReference>
<dbReference type="Pfam" id="PF01285">
    <property type="entry name" value="TEA"/>
    <property type="match status" value="1"/>
</dbReference>
<comment type="similarity">
    <text evidence="2">Belongs to the TEC1 family.</text>
</comment>